<dbReference type="OrthoDB" id="7548151at2759"/>
<dbReference type="GO" id="GO:0004984">
    <property type="term" value="F:olfactory receptor activity"/>
    <property type="evidence" value="ECO:0007669"/>
    <property type="project" value="InterPro"/>
</dbReference>
<feature type="transmembrane region" description="Helical" evidence="9">
    <location>
        <begin position="33"/>
        <end position="51"/>
    </location>
</feature>
<accession>A0A6J0BUV6</accession>
<keyword evidence="8 9" id="KW-0807">Transducer</keyword>
<evidence type="ECO:0000256" key="4">
    <source>
        <dbReference type="ARBA" id="ARBA00022725"/>
    </source>
</evidence>
<organism evidence="11">
    <name type="scientific">Neodiprion lecontei</name>
    <name type="common">Redheaded pine sawfly</name>
    <dbReference type="NCBI Taxonomy" id="441921"/>
    <lineage>
        <taxon>Eukaryota</taxon>
        <taxon>Metazoa</taxon>
        <taxon>Ecdysozoa</taxon>
        <taxon>Arthropoda</taxon>
        <taxon>Hexapoda</taxon>
        <taxon>Insecta</taxon>
        <taxon>Pterygota</taxon>
        <taxon>Neoptera</taxon>
        <taxon>Endopterygota</taxon>
        <taxon>Hymenoptera</taxon>
        <taxon>Tenthredinoidea</taxon>
        <taxon>Diprionidae</taxon>
        <taxon>Diprioninae</taxon>
        <taxon>Neodiprion</taxon>
    </lineage>
</organism>
<dbReference type="KEGG" id="nlo:107223148"/>
<keyword evidence="6 9" id="KW-0472">Membrane</keyword>
<dbReference type="AlphaFoldDB" id="A0A6J0BUV6"/>
<evidence type="ECO:0000256" key="6">
    <source>
        <dbReference type="ARBA" id="ARBA00023136"/>
    </source>
</evidence>
<dbReference type="InterPro" id="IPR004117">
    <property type="entry name" value="7tm6_olfct_rcpt"/>
</dbReference>
<evidence type="ECO:0000256" key="8">
    <source>
        <dbReference type="ARBA" id="ARBA00023224"/>
    </source>
</evidence>
<evidence type="ECO:0000256" key="7">
    <source>
        <dbReference type="ARBA" id="ARBA00023170"/>
    </source>
</evidence>
<evidence type="ECO:0000256" key="9">
    <source>
        <dbReference type="RuleBase" id="RU351113"/>
    </source>
</evidence>
<proteinExistence type="inferred from homology"/>
<dbReference type="PANTHER" id="PTHR21137:SF43">
    <property type="entry name" value="ODORANT RECEPTOR 47A-RELATED"/>
    <property type="match status" value="1"/>
</dbReference>
<feature type="transmembrane region" description="Helical" evidence="9">
    <location>
        <begin position="136"/>
        <end position="159"/>
    </location>
</feature>
<dbReference type="PANTHER" id="PTHR21137">
    <property type="entry name" value="ODORANT RECEPTOR"/>
    <property type="match status" value="1"/>
</dbReference>
<evidence type="ECO:0000313" key="10">
    <source>
        <dbReference type="Proteomes" id="UP000829291"/>
    </source>
</evidence>
<dbReference type="GO" id="GO:0005886">
    <property type="term" value="C:plasma membrane"/>
    <property type="evidence" value="ECO:0007669"/>
    <property type="project" value="UniProtKB-SubCell"/>
</dbReference>
<keyword evidence="2 9" id="KW-0716">Sensory transduction</keyword>
<dbReference type="RefSeq" id="XP_015518230.2">
    <property type="nucleotide sequence ID" value="XM_015662744.2"/>
</dbReference>
<evidence type="ECO:0000313" key="11">
    <source>
        <dbReference type="RefSeq" id="XP_015518230.2"/>
    </source>
</evidence>
<dbReference type="Proteomes" id="UP000829291">
    <property type="component" value="Chromosome 3"/>
</dbReference>
<dbReference type="InParanoid" id="A0A6J0BUV6"/>
<comment type="subcellular location">
    <subcellularLocation>
        <location evidence="9">Cell membrane</location>
        <topology evidence="9">Multi-pass membrane protein</topology>
    </subcellularLocation>
    <subcellularLocation>
        <location evidence="1">Membrane</location>
        <topology evidence="1">Multi-pass membrane protein</topology>
    </subcellularLocation>
</comment>
<dbReference type="GO" id="GO:0007165">
    <property type="term" value="P:signal transduction"/>
    <property type="evidence" value="ECO:0007669"/>
    <property type="project" value="UniProtKB-KW"/>
</dbReference>
<evidence type="ECO:0000256" key="1">
    <source>
        <dbReference type="ARBA" id="ARBA00004141"/>
    </source>
</evidence>
<keyword evidence="7 9" id="KW-0675">Receptor</keyword>
<evidence type="ECO:0000256" key="2">
    <source>
        <dbReference type="ARBA" id="ARBA00022606"/>
    </source>
</evidence>
<keyword evidence="5 9" id="KW-1133">Transmembrane helix</keyword>
<reference evidence="11" key="1">
    <citation type="submission" date="2025-08" db="UniProtKB">
        <authorList>
            <consortium name="RefSeq"/>
        </authorList>
    </citation>
    <scope>IDENTIFICATION</scope>
    <source>
        <tissue evidence="11">Thorax and Abdomen</tissue>
    </source>
</reference>
<evidence type="ECO:0000256" key="5">
    <source>
        <dbReference type="ARBA" id="ARBA00022989"/>
    </source>
</evidence>
<feature type="transmembrane region" description="Helical" evidence="9">
    <location>
        <begin position="248"/>
        <end position="268"/>
    </location>
</feature>
<sequence length="346" mass="39099">MAMSLLVNVSAIVAGFAELIHVTDDLQLTAELMSAWLLTFNALARLLCLIINRKKMNYLRTVIETGKVSEGQRSEADDPILEYYDQVGLRFCRVYGSVILLVGVVMLVQPVPGILLGYERKLPFPTRYPFSVNTTIGYSVAYVHLVISSCSVVVHVLAFDTWFIFLNHHACSNFHLLQTWLEEISEVDPRREHEKISRCIQLHQNVNKFAADIEDVFNGSIIQLFLITTVNTCISGYALAKSRNEVRLMVKHFSSIFGLILQALILNWCGQFIEDKSIGVSLAISRSKLYELNDRHQRDLSLIMLVRAQKPTSLSAGKFYSLSLPTFTNIVHASMSYMTVLMSIQE</sequence>
<dbReference type="Pfam" id="PF02949">
    <property type="entry name" value="7tm_6"/>
    <property type="match status" value="1"/>
</dbReference>
<name>A0A6J0BUV6_NEOLC</name>
<protein>
    <recommendedName>
        <fullName evidence="9">Odorant receptor</fullName>
    </recommendedName>
</protein>
<dbReference type="GeneID" id="107223148"/>
<keyword evidence="10" id="KW-1185">Reference proteome</keyword>
<evidence type="ECO:0000256" key="3">
    <source>
        <dbReference type="ARBA" id="ARBA00022692"/>
    </source>
</evidence>
<keyword evidence="3 9" id="KW-0812">Transmembrane</keyword>
<keyword evidence="4 9" id="KW-0552">Olfaction</keyword>
<gene>
    <name evidence="11" type="primary">LOC107223148</name>
</gene>
<comment type="caution">
    <text evidence="9">Lacks conserved residue(s) required for the propagation of feature annotation.</text>
</comment>
<feature type="transmembrane region" description="Helical" evidence="9">
    <location>
        <begin position="94"/>
        <end position="116"/>
    </location>
</feature>
<dbReference type="GO" id="GO:0005549">
    <property type="term" value="F:odorant binding"/>
    <property type="evidence" value="ECO:0007669"/>
    <property type="project" value="InterPro"/>
</dbReference>
<comment type="similarity">
    <text evidence="9">Belongs to the insect chemoreceptor superfamily. Heteromeric odorant receptor channel (TC 1.A.69) family.</text>
</comment>